<reference evidence="12" key="1">
    <citation type="submission" date="2022-06" db="EMBL/GenBank/DDBJ databases">
        <title>Diverse halophilic archaea isolated from saline environments.</title>
        <authorList>
            <person name="Cui H.-L."/>
        </authorList>
    </citation>
    <scope>NUCLEOTIDE SEQUENCE</scope>
    <source>
        <strain evidence="12">WLHS1</strain>
    </source>
</reference>
<dbReference type="InterPro" id="IPR046357">
    <property type="entry name" value="PPIase_dom_sf"/>
</dbReference>
<comment type="similarity">
    <text evidence="3 9">Belongs to the FKBP-type PPIase family.</text>
</comment>
<evidence type="ECO:0000259" key="11">
    <source>
        <dbReference type="PROSITE" id="PS50059"/>
    </source>
</evidence>
<keyword evidence="13" id="KW-1185">Reference proteome</keyword>
<dbReference type="RefSeq" id="WP_254156989.1">
    <property type="nucleotide sequence ID" value="NZ_CP100355.1"/>
</dbReference>
<evidence type="ECO:0000256" key="10">
    <source>
        <dbReference type="SAM" id="MobiDB-lite"/>
    </source>
</evidence>
<dbReference type="EC" id="5.2.1.8" evidence="9"/>
<dbReference type="Gene3D" id="2.40.10.330">
    <property type="match status" value="1"/>
</dbReference>
<keyword evidence="7 8" id="KW-0413">Isomerase</keyword>
<evidence type="ECO:0000256" key="1">
    <source>
        <dbReference type="ARBA" id="ARBA00000971"/>
    </source>
</evidence>
<comment type="catalytic activity">
    <reaction evidence="1 8 9">
        <text>[protein]-peptidylproline (omega=180) = [protein]-peptidylproline (omega=0)</text>
        <dbReference type="Rhea" id="RHEA:16237"/>
        <dbReference type="Rhea" id="RHEA-COMP:10747"/>
        <dbReference type="Rhea" id="RHEA-COMP:10748"/>
        <dbReference type="ChEBI" id="CHEBI:83833"/>
        <dbReference type="ChEBI" id="CHEBI:83834"/>
        <dbReference type="EC" id="5.2.1.8"/>
    </reaction>
</comment>
<dbReference type="PROSITE" id="PS50059">
    <property type="entry name" value="FKBP_PPIASE"/>
    <property type="match status" value="1"/>
</dbReference>
<evidence type="ECO:0000313" key="12">
    <source>
        <dbReference type="EMBL" id="UTF52910.1"/>
    </source>
</evidence>
<dbReference type="GO" id="GO:0003755">
    <property type="term" value="F:peptidyl-prolyl cis-trans isomerase activity"/>
    <property type="evidence" value="ECO:0007669"/>
    <property type="project" value="UniProtKB-UniRule"/>
</dbReference>
<dbReference type="GeneID" id="73291210"/>
<evidence type="ECO:0000256" key="5">
    <source>
        <dbReference type="ARBA" id="ARBA00023110"/>
    </source>
</evidence>
<keyword evidence="5 8" id="KW-0697">Rotamase</keyword>
<organism evidence="12 13">
    <name type="scientific">Natronosalvus rutilus</name>
    <dbReference type="NCBI Taxonomy" id="2953753"/>
    <lineage>
        <taxon>Archaea</taxon>
        <taxon>Methanobacteriati</taxon>
        <taxon>Methanobacteriota</taxon>
        <taxon>Stenosarchaea group</taxon>
        <taxon>Halobacteria</taxon>
        <taxon>Halobacteriales</taxon>
        <taxon>Natrialbaceae</taxon>
        <taxon>Natronosalvus</taxon>
    </lineage>
</organism>
<dbReference type="Proteomes" id="UP001056855">
    <property type="component" value="Chromosome"/>
</dbReference>
<evidence type="ECO:0000256" key="8">
    <source>
        <dbReference type="PROSITE-ProRule" id="PRU00277"/>
    </source>
</evidence>
<sequence length="187" mass="20095">MVAPGRVAAIHFTGRIAEGDAAGEVFDTTDVDVALEEGIYHDHRDYKPLEVRVGEGKILPGIDRALQAMAVGERRTVELEPGEAFGAYSEERVLEVPAETLTSDPSALEPGTLVRDDNGRTGWIQAVEDDGRAVVDFNHELAGTTIECDLHVLAVSDDSTGATDELLADERPLSSPNEIDADQEKAD</sequence>
<feature type="region of interest" description="Disordered" evidence="10">
    <location>
        <begin position="163"/>
        <end position="187"/>
    </location>
</feature>
<dbReference type="PANTHER" id="PTHR47861:SF3">
    <property type="entry name" value="FKBP-TYPE PEPTIDYL-PROLYL CIS-TRANS ISOMERASE SLYD"/>
    <property type="match status" value="1"/>
</dbReference>
<evidence type="ECO:0000256" key="4">
    <source>
        <dbReference type="ARBA" id="ARBA00022490"/>
    </source>
</evidence>
<name>A0A9E7N9T0_9EURY</name>
<evidence type="ECO:0000256" key="7">
    <source>
        <dbReference type="ARBA" id="ARBA00023235"/>
    </source>
</evidence>
<dbReference type="EMBL" id="CP100355">
    <property type="protein sequence ID" value="UTF52910.1"/>
    <property type="molecule type" value="Genomic_DNA"/>
</dbReference>
<evidence type="ECO:0000256" key="3">
    <source>
        <dbReference type="ARBA" id="ARBA00006577"/>
    </source>
</evidence>
<keyword evidence="6" id="KW-0143">Chaperone</keyword>
<evidence type="ECO:0000313" key="13">
    <source>
        <dbReference type="Proteomes" id="UP001056855"/>
    </source>
</evidence>
<gene>
    <name evidence="12" type="ORF">NGM29_14150</name>
</gene>
<dbReference type="SUPFAM" id="SSF54534">
    <property type="entry name" value="FKBP-like"/>
    <property type="match status" value="1"/>
</dbReference>
<protein>
    <recommendedName>
        <fullName evidence="9">Peptidyl-prolyl cis-trans isomerase</fullName>
        <ecNumber evidence="9">5.2.1.8</ecNumber>
    </recommendedName>
</protein>
<comment type="subcellular location">
    <subcellularLocation>
        <location evidence="2">Cytoplasm</location>
    </subcellularLocation>
</comment>
<dbReference type="AlphaFoldDB" id="A0A9E7N9T0"/>
<dbReference type="InterPro" id="IPR048261">
    <property type="entry name" value="SlpA/SlyD-like_ins_sf"/>
</dbReference>
<dbReference type="KEGG" id="sawl:NGM29_14150"/>
<evidence type="ECO:0000256" key="9">
    <source>
        <dbReference type="RuleBase" id="RU003915"/>
    </source>
</evidence>
<dbReference type="Gene3D" id="3.10.50.40">
    <property type="match status" value="1"/>
</dbReference>
<evidence type="ECO:0000256" key="6">
    <source>
        <dbReference type="ARBA" id="ARBA00023186"/>
    </source>
</evidence>
<dbReference type="InterPro" id="IPR001179">
    <property type="entry name" value="PPIase_FKBP_dom"/>
</dbReference>
<proteinExistence type="inferred from homology"/>
<keyword evidence="4" id="KW-0963">Cytoplasm</keyword>
<accession>A0A9E7N9T0</accession>
<evidence type="ECO:0000256" key="2">
    <source>
        <dbReference type="ARBA" id="ARBA00004496"/>
    </source>
</evidence>
<dbReference type="Pfam" id="PF00254">
    <property type="entry name" value="FKBP_C"/>
    <property type="match status" value="1"/>
</dbReference>
<dbReference type="GO" id="GO:0005737">
    <property type="term" value="C:cytoplasm"/>
    <property type="evidence" value="ECO:0007669"/>
    <property type="project" value="UniProtKB-SubCell"/>
</dbReference>
<dbReference type="GO" id="GO:0042026">
    <property type="term" value="P:protein refolding"/>
    <property type="evidence" value="ECO:0007669"/>
    <property type="project" value="UniProtKB-ARBA"/>
</dbReference>
<feature type="domain" description="PPIase FKBP-type" evidence="11">
    <location>
        <begin position="5"/>
        <end position="97"/>
    </location>
</feature>
<dbReference type="PANTHER" id="PTHR47861">
    <property type="entry name" value="FKBP-TYPE PEPTIDYL-PROLYL CIS-TRANS ISOMERASE SLYD"/>
    <property type="match status" value="1"/>
</dbReference>